<accession>A0A166THQ3</accession>
<dbReference type="AlphaFoldDB" id="A0A166THQ3"/>
<dbReference type="EMBL" id="KV417493">
    <property type="protein sequence ID" value="KZP30622.1"/>
    <property type="molecule type" value="Genomic_DNA"/>
</dbReference>
<evidence type="ECO:0000313" key="1">
    <source>
        <dbReference type="EMBL" id="KZP30622.1"/>
    </source>
</evidence>
<organism evidence="1 2">
    <name type="scientific">Athelia psychrophila</name>
    <dbReference type="NCBI Taxonomy" id="1759441"/>
    <lineage>
        <taxon>Eukaryota</taxon>
        <taxon>Fungi</taxon>
        <taxon>Dikarya</taxon>
        <taxon>Basidiomycota</taxon>
        <taxon>Agaricomycotina</taxon>
        <taxon>Agaricomycetes</taxon>
        <taxon>Agaricomycetidae</taxon>
        <taxon>Atheliales</taxon>
        <taxon>Atheliaceae</taxon>
        <taxon>Athelia</taxon>
    </lineage>
</organism>
<reference evidence="1 2" key="1">
    <citation type="journal article" date="2016" name="Mol. Biol. Evol.">
        <title>Comparative Genomics of Early-Diverging Mushroom-Forming Fungi Provides Insights into the Origins of Lignocellulose Decay Capabilities.</title>
        <authorList>
            <person name="Nagy L.G."/>
            <person name="Riley R."/>
            <person name="Tritt A."/>
            <person name="Adam C."/>
            <person name="Daum C."/>
            <person name="Floudas D."/>
            <person name="Sun H."/>
            <person name="Yadav J.S."/>
            <person name="Pangilinan J."/>
            <person name="Larsson K.H."/>
            <person name="Matsuura K."/>
            <person name="Barry K."/>
            <person name="Labutti K."/>
            <person name="Kuo R."/>
            <person name="Ohm R.A."/>
            <person name="Bhattacharya S.S."/>
            <person name="Shirouzu T."/>
            <person name="Yoshinaga Y."/>
            <person name="Martin F.M."/>
            <person name="Grigoriev I.V."/>
            <person name="Hibbett D.S."/>
        </authorList>
    </citation>
    <scope>NUCLEOTIDE SEQUENCE [LARGE SCALE GENOMIC DNA]</scope>
    <source>
        <strain evidence="1 2">CBS 109695</strain>
    </source>
</reference>
<gene>
    <name evidence="1" type="ORF">FIBSPDRAFT_926438</name>
</gene>
<proteinExistence type="predicted"/>
<protein>
    <submittedName>
        <fullName evidence="1">Uncharacterized protein</fullName>
    </submittedName>
</protein>
<evidence type="ECO:0000313" key="2">
    <source>
        <dbReference type="Proteomes" id="UP000076532"/>
    </source>
</evidence>
<keyword evidence="2" id="KW-1185">Reference proteome</keyword>
<name>A0A166THQ3_9AGAM</name>
<sequence>MCFGAQHDEETESPPANGLWGRWLELRVLAVSATYIPLNTAVLCDMVSMLEYGDCGIRKLLLPNALFAHAGAEGVCSRKVTLETPTHTRDKENLNQGLANVLNLVQHLERHNLDQAAQLAAARLCFEHSDKSGFLKFLIILDNATLSSVPFLLQNLPRQNVNINDLVCRGSTFALTFIASPNNHSV</sequence>
<dbReference type="Proteomes" id="UP000076532">
    <property type="component" value="Unassembled WGS sequence"/>
</dbReference>